<name>A0AAU8KAY4_9ACTN</name>
<reference evidence="1" key="1">
    <citation type="submission" date="2023-10" db="EMBL/GenBank/DDBJ databases">
        <title>Complete genome sequence of Streptomyces sp. JL1001.</title>
        <authorList>
            <person name="Jiang L."/>
        </authorList>
    </citation>
    <scope>NUCLEOTIDE SEQUENCE</scope>
    <source>
        <strain evidence="1">JL1001</strain>
    </source>
</reference>
<proteinExistence type="predicted"/>
<evidence type="ECO:0000313" key="1">
    <source>
        <dbReference type="EMBL" id="XCN12304.1"/>
    </source>
</evidence>
<gene>
    <name evidence="1" type="ORF">R1Y80_01025</name>
</gene>
<organism evidence="1">
    <name type="scientific">Streptomyces sp. JL1001</name>
    <dbReference type="NCBI Taxonomy" id="3078227"/>
    <lineage>
        <taxon>Bacteria</taxon>
        <taxon>Bacillati</taxon>
        <taxon>Actinomycetota</taxon>
        <taxon>Actinomycetes</taxon>
        <taxon>Kitasatosporales</taxon>
        <taxon>Streptomycetaceae</taxon>
        <taxon>Streptomyces</taxon>
    </lineage>
</organism>
<accession>A0AAU8KAY4</accession>
<dbReference type="RefSeq" id="WP_354596133.1">
    <property type="nucleotide sequence ID" value="NZ_CP136798.1"/>
</dbReference>
<sequence length="99" mass="10643">MNARRVNAAAGVILAAQKRRQTAAGIAVALEAAGLLQSPESASSPWERAVAGLNALVDADVVFHVEPDGHISAPFSDEHIEWDRKANRWVLTRDDEVTS</sequence>
<dbReference type="AlphaFoldDB" id="A0AAU8KAY4"/>
<protein>
    <recommendedName>
        <fullName evidence="2">DUF3253 domain-containing protein</fullName>
    </recommendedName>
</protein>
<evidence type="ECO:0008006" key="2">
    <source>
        <dbReference type="Google" id="ProtNLM"/>
    </source>
</evidence>
<dbReference type="EMBL" id="CP136798">
    <property type="protein sequence ID" value="XCN12304.1"/>
    <property type="molecule type" value="Genomic_DNA"/>
</dbReference>